<protein>
    <recommendedName>
        <fullName evidence="3">J domain-containing protein</fullName>
    </recommendedName>
</protein>
<dbReference type="SUPFAM" id="SSF46565">
    <property type="entry name" value="Chaperone J-domain"/>
    <property type="match status" value="1"/>
</dbReference>
<dbReference type="Pfam" id="PF00226">
    <property type="entry name" value="DnaJ"/>
    <property type="match status" value="1"/>
</dbReference>
<accession>A0A8K0R9Q8</accession>
<dbReference type="OrthoDB" id="10250354at2759"/>
<dbReference type="InterPro" id="IPR036869">
    <property type="entry name" value="J_dom_sf"/>
</dbReference>
<keyword evidence="5" id="KW-1185">Reference proteome</keyword>
<dbReference type="GO" id="GO:0051087">
    <property type="term" value="F:protein-folding chaperone binding"/>
    <property type="evidence" value="ECO:0007669"/>
    <property type="project" value="TreeGrafter"/>
</dbReference>
<dbReference type="AlphaFoldDB" id="A0A8K0R9Q8"/>
<name>A0A8K0R9Q8_9PLEO</name>
<dbReference type="GO" id="GO:0036503">
    <property type="term" value="P:ERAD pathway"/>
    <property type="evidence" value="ECO:0007669"/>
    <property type="project" value="TreeGrafter"/>
</dbReference>
<feature type="region of interest" description="Disordered" evidence="2">
    <location>
        <begin position="110"/>
        <end position="139"/>
    </location>
</feature>
<evidence type="ECO:0000313" key="5">
    <source>
        <dbReference type="Proteomes" id="UP000813461"/>
    </source>
</evidence>
<dbReference type="PANTHER" id="PTHR44360">
    <property type="entry name" value="DNAJ HOMOLOG SUBFAMILY B MEMBER 9"/>
    <property type="match status" value="1"/>
</dbReference>
<evidence type="ECO:0000259" key="3">
    <source>
        <dbReference type="PROSITE" id="PS50076"/>
    </source>
</evidence>
<feature type="domain" description="J" evidence="3">
    <location>
        <begin position="197"/>
        <end position="281"/>
    </location>
</feature>
<dbReference type="GO" id="GO:0005783">
    <property type="term" value="C:endoplasmic reticulum"/>
    <property type="evidence" value="ECO:0007669"/>
    <property type="project" value="TreeGrafter"/>
</dbReference>
<sequence>MSKAGKHHTRGSKNAKANTEAKRPERTRTEIIDGYTSNHYCTEYAIAYIKWLTITYNIKVDGHSRDTFLKDMLEVYDNHVDAKHPDKNHEVACRTMETWAKYNVANYGPKDEASRSFAQSNPSASSQQPGPPRSGSSSKATYAELKTWEYAKLEPFKYQNLNGDRLVRDPHGTFADGTKRPGYQKYTPKSTTNSNNDLYAILGVSRDAAQLEIRKAFRKLAMELHPDKAKEVGKVKDDNEVKFKDKVKLIEFLAMMTRGSIMMMREKCHRQILRQNSNQRGESR</sequence>
<feature type="region of interest" description="Disordered" evidence="2">
    <location>
        <begin position="170"/>
        <end position="190"/>
    </location>
</feature>
<dbReference type="PROSITE" id="PS50076">
    <property type="entry name" value="DNAJ_2"/>
    <property type="match status" value="1"/>
</dbReference>
<evidence type="ECO:0000256" key="1">
    <source>
        <dbReference type="ARBA" id="ARBA00023186"/>
    </source>
</evidence>
<dbReference type="CDD" id="cd06257">
    <property type="entry name" value="DnaJ"/>
    <property type="match status" value="1"/>
</dbReference>
<dbReference type="Proteomes" id="UP000813461">
    <property type="component" value="Unassembled WGS sequence"/>
</dbReference>
<feature type="region of interest" description="Disordered" evidence="2">
    <location>
        <begin position="1"/>
        <end position="25"/>
    </location>
</feature>
<dbReference type="PRINTS" id="PR00625">
    <property type="entry name" value="JDOMAIN"/>
</dbReference>
<keyword evidence="1" id="KW-0143">Chaperone</keyword>
<dbReference type="SMART" id="SM00271">
    <property type="entry name" value="DnaJ"/>
    <property type="match status" value="1"/>
</dbReference>
<feature type="compositionally biased region" description="Basic residues" evidence="2">
    <location>
        <begin position="1"/>
        <end position="13"/>
    </location>
</feature>
<comment type="caution">
    <text evidence="4">The sequence shown here is derived from an EMBL/GenBank/DDBJ whole genome shotgun (WGS) entry which is preliminary data.</text>
</comment>
<dbReference type="InterPro" id="IPR001623">
    <property type="entry name" value="DnaJ_domain"/>
</dbReference>
<evidence type="ECO:0000313" key="4">
    <source>
        <dbReference type="EMBL" id="KAH7090243.1"/>
    </source>
</evidence>
<feature type="compositionally biased region" description="Low complexity" evidence="2">
    <location>
        <begin position="115"/>
        <end position="138"/>
    </location>
</feature>
<reference evidence="4" key="1">
    <citation type="journal article" date="2021" name="Nat. Commun.">
        <title>Genetic determinants of endophytism in the Arabidopsis root mycobiome.</title>
        <authorList>
            <person name="Mesny F."/>
            <person name="Miyauchi S."/>
            <person name="Thiergart T."/>
            <person name="Pickel B."/>
            <person name="Atanasova L."/>
            <person name="Karlsson M."/>
            <person name="Huettel B."/>
            <person name="Barry K.W."/>
            <person name="Haridas S."/>
            <person name="Chen C."/>
            <person name="Bauer D."/>
            <person name="Andreopoulos W."/>
            <person name="Pangilinan J."/>
            <person name="LaButti K."/>
            <person name="Riley R."/>
            <person name="Lipzen A."/>
            <person name="Clum A."/>
            <person name="Drula E."/>
            <person name="Henrissat B."/>
            <person name="Kohler A."/>
            <person name="Grigoriev I.V."/>
            <person name="Martin F.M."/>
            <person name="Hacquard S."/>
        </authorList>
    </citation>
    <scope>NUCLEOTIDE SEQUENCE</scope>
    <source>
        <strain evidence="4">MPI-SDFR-AT-0120</strain>
    </source>
</reference>
<dbReference type="GO" id="GO:0051787">
    <property type="term" value="F:misfolded protein binding"/>
    <property type="evidence" value="ECO:0007669"/>
    <property type="project" value="TreeGrafter"/>
</dbReference>
<dbReference type="Gene3D" id="1.10.287.110">
    <property type="entry name" value="DnaJ domain"/>
    <property type="match status" value="1"/>
</dbReference>
<dbReference type="EMBL" id="JAGMVJ010000005">
    <property type="protein sequence ID" value="KAH7090243.1"/>
    <property type="molecule type" value="Genomic_DNA"/>
</dbReference>
<dbReference type="InterPro" id="IPR051948">
    <property type="entry name" value="Hsp70_co-chaperone_J-domain"/>
</dbReference>
<evidence type="ECO:0000256" key="2">
    <source>
        <dbReference type="SAM" id="MobiDB-lite"/>
    </source>
</evidence>
<organism evidence="4 5">
    <name type="scientific">Paraphoma chrysanthemicola</name>
    <dbReference type="NCBI Taxonomy" id="798071"/>
    <lineage>
        <taxon>Eukaryota</taxon>
        <taxon>Fungi</taxon>
        <taxon>Dikarya</taxon>
        <taxon>Ascomycota</taxon>
        <taxon>Pezizomycotina</taxon>
        <taxon>Dothideomycetes</taxon>
        <taxon>Pleosporomycetidae</taxon>
        <taxon>Pleosporales</taxon>
        <taxon>Pleosporineae</taxon>
        <taxon>Phaeosphaeriaceae</taxon>
        <taxon>Paraphoma</taxon>
    </lineage>
</organism>
<proteinExistence type="predicted"/>
<dbReference type="PANTHER" id="PTHR44360:SF1">
    <property type="entry name" value="DNAJ HOMOLOG SUBFAMILY B MEMBER 9"/>
    <property type="match status" value="1"/>
</dbReference>
<gene>
    <name evidence="4" type="ORF">FB567DRAFT_589650</name>
</gene>